<protein>
    <submittedName>
        <fullName evidence="2">Uncharacterized protein</fullName>
    </submittedName>
</protein>
<feature type="region of interest" description="Disordered" evidence="1">
    <location>
        <begin position="572"/>
        <end position="606"/>
    </location>
</feature>
<evidence type="ECO:0000313" key="2">
    <source>
        <dbReference type="EMBL" id="CAB5222378.1"/>
    </source>
</evidence>
<dbReference type="EMBL" id="LR798311">
    <property type="protein sequence ID" value="CAB5222378.1"/>
    <property type="molecule type" value="Genomic_DNA"/>
</dbReference>
<reference evidence="2" key="1">
    <citation type="submission" date="2020-05" db="EMBL/GenBank/DDBJ databases">
        <authorList>
            <person name="Chiriac C."/>
            <person name="Salcher M."/>
            <person name="Ghai R."/>
            <person name="Kavagutti S V."/>
        </authorList>
    </citation>
    <scope>NUCLEOTIDE SEQUENCE</scope>
</reference>
<name>A0A6J7WZT1_9CAUD</name>
<sequence>MATTFDPDAYLAQPPKAFDPDEYLQSLPEVVVVEDRSIPSDFNMAAERSERLPGPRRSLTDIGQGIAEVPGVLATGLFGTLAGNLVGPITSMYEGSFGTPQGVRRAEQIAGNVQQALTYQPRTQTGRDILGGFSSFIDATKLAGLNPATATELAVLSSPVLQQGKLAAGAKLDARAAAQQEANVAKSFENAAKIDASKLAVKYGIILDPSESNPTAINRVTAGAAKSVTNFSKKAAQLNDARFTRMAIEDMGLPTNTVLDSDAIKTALAKHDAAYDAVGKISLVTPDLPALRQIESLRITRAPIGGEKNAAAVNNLVDETLAKVNAGRSGSEINVDIRNLRREAKDIYDAQQKSGVPDSTLIAKADANISIANALEDLIDANAPNAEVLANLRKARTAKAKIFDYERALNNQTNRIDPQVLAKMAKDKKPLSGVAADIAKIASVFPDIAQTGVAGLTPLAQGFARSGAAGTAAAGTAALIGAPIAPFAAGGALAGYFGGGLAANRMLKPGYQAKYAIPSDFRPPVVENNLRPVPMSTDRNLPVPYDYRNSLLTQDQIPNWVFGQNIPEGTLQFGPESQARGTRYTRTGPEPIYTPQLEAPGGASTMRTVEQQRRFDYERQRATEAKAAESQAANEAAGRRPTSGETILDLDPVTGKLRSASQGIKGATLEVVEAPGKALNSAATKVSSGRRFDLTAEEKVAWEKTKVDLAVVDASFAKLSDKALAEKAMDRTWVAETVAKAKQKAAAFAEIEKRSKDAQQVARARAERERLMDALEALEPQLSRSRATSVGEQGPKTREAIRNRLAPQNQNKLRND</sequence>
<feature type="compositionally biased region" description="Polar residues" evidence="1">
    <location>
        <begin position="782"/>
        <end position="791"/>
    </location>
</feature>
<proteinExistence type="predicted"/>
<accession>A0A6J7WZT1</accession>
<organism evidence="2">
    <name type="scientific">uncultured Caudovirales phage</name>
    <dbReference type="NCBI Taxonomy" id="2100421"/>
    <lineage>
        <taxon>Viruses</taxon>
        <taxon>Duplodnaviria</taxon>
        <taxon>Heunggongvirae</taxon>
        <taxon>Uroviricota</taxon>
        <taxon>Caudoviricetes</taxon>
        <taxon>Peduoviridae</taxon>
        <taxon>Maltschvirus</taxon>
        <taxon>Maltschvirus maltsch</taxon>
    </lineage>
</organism>
<feature type="region of interest" description="Disordered" evidence="1">
    <location>
        <begin position="619"/>
        <end position="646"/>
    </location>
</feature>
<gene>
    <name evidence="2" type="ORF">UFOVP370_2</name>
</gene>
<feature type="compositionally biased region" description="Polar residues" evidence="1">
    <location>
        <begin position="806"/>
        <end position="816"/>
    </location>
</feature>
<evidence type="ECO:0000256" key="1">
    <source>
        <dbReference type="SAM" id="MobiDB-lite"/>
    </source>
</evidence>
<feature type="region of interest" description="Disordered" evidence="1">
    <location>
        <begin position="775"/>
        <end position="816"/>
    </location>
</feature>